<feature type="region of interest" description="Disordered" evidence="1">
    <location>
        <begin position="110"/>
        <end position="153"/>
    </location>
</feature>
<protein>
    <recommendedName>
        <fullName evidence="4">HDOD domain-containing protein</fullName>
    </recommendedName>
</protein>
<dbReference type="Proteomes" id="UP000760480">
    <property type="component" value="Unassembled WGS sequence"/>
</dbReference>
<dbReference type="PANTHER" id="PTHR30634:SF14">
    <property type="match status" value="1"/>
</dbReference>
<dbReference type="Pfam" id="PF18934">
    <property type="entry name" value="DUF5682"/>
    <property type="match status" value="1"/>
</dbReference>
<evidence type="ECO:0000313" key="3">
    <source>
        <dbReference type="Proteomes" id="UP000760480"/>
    </source>
</evidence>
<organism evidence="2 3">
    <name type="scientific">Candidatus Competibacter phosphatis</name>
    <dbReference type="NCBI Taxonomy" id="221280"/>
    <lineage>
        <taxon>Bacteria</taxon>
        <taxon>Pseudomonadati</taxon>
        <taxon>Pseudomonadota</taxon>
        <taxon>Gammaproteobacteria</taxon>
        <taxon>Candidatus Competibacteraceae</taxon>
        <taxon>Candidatus Competibacter</taxon>
    </lineage>
</organism>
<evidence type="ECO:0000313" key="2">
    <source>
        <dbReference type="EMBL" id="NMQ19379.1"/>
    </source>
</evidence>
<proteinExistence type="predicted"/>
<reference evidence="2 3" key="1">
    <citation type="submission" date="2019-03" db="EMBL/GenBank/DDBJ databases">
        <title>Metabolic reconstructions from genomes of highly enriched 'Candidatus Accumulibacter' and 'Candidatus Competibacter' bioreactor populations.</title>
        <authorList>
            <person name="Annavajhala M.K."/>
            <person name="Welles L."/>
            <person name="Abbas B."/>
            <person name="Sorokin D."/>
            <person name="Park H."/>
            <person name="Van Loosdrecht M."/>
            <person name="Chandran K."/>
        </authorList>
    </citation>
    <scope>NUCLEOTIDE SEQUENCE [LARGE SCALE GENOMIC DNA]</scope>
    <source>
        <strain evidence="2 3">SBR_G</strain>
    </source>
</reference>
<name>A0ABX1TMT5_9GAMM</name>
<gene>
    <name evidence="2" type="ORF">E4P82_09355</name>
</gene>
<dbReference type="EMBL" id="SPMZ01000025">
    <property type="protein sequence ID" value="NMQ19379.1"/>
    <property type="molecule type" value="Genomic_DNA"/>
</dbReference>
<dbReference type="PANTHER" id="PTHR30634">
    <property type="entry name" value="OUTER MEMBRANE LOLAB LIPOPROTEIN INSERTION APPARATUS"/>
    <property type="match status" value="1"/>
</dbReference>
<comment type="caution">
    <text evidence="2">The sequence shown here is derived from an EMBL/GenBank/DDBJ whole genome shotgun (WGS) entry which is preliminary data.</text>
</comment>
<evidence type="ECO:0000256" key="1">
    <source>
        <dbReference type="SAM" id="MobiDB-lite"/>
    </source>
</evidence>
<dbReference type="RefSeq" id="WP_169248637.1">
    <property type="nucleotide sequence ID" value="NZ_SPMZ01000025.1"/>
</dbReference>
<sequence length="769" mass="84651">MNDPAIFGIRHHGPGSARSVLKALAELRPDLILVEGPPDAQGVLPLAADPDMKPPVALLLYDPTEPRRAVYYPFAEFSPEWQAIRHGLQNDIPVRLMDLPQAIRLALESEAESAAEPVEPMDEAATSESPAVTLAEENGDETTENDTEDSTAALPDLHRDPLRWVAEAAGYGDGERWWEHLVEQRQDSRELFQAIRELMTALRTEADAQSPSEEEEQRREAAMRVQLRVARKEGFERIAVICGAWHVPALCDLPPAREDNARLKGLPKRKLAATWVPWTHGRLTHASGYGAGVEAPGFYQHLWDSAGEPTSRWLARIAQLLRQHDLIASTASVIEAARLAEALAALRDRPRPTLEELNEAALAVLCHGEAAPLRLIEEQLTIGERLGEVPDRTPMLPLQQDMQRQQKRLRLPPEAGQRLLELDLRKPNDLERSQLLHRLNLLDISWGKAERASGKGTFKEHWRLQWQPELAVAVIEANLWGNTVLDAATVRARDLAQRSEQLSPLTDLVEKTLLAELPDAISQVMDRLQNVAALTSDIPHLMDSLPALARVLRYGNVRQTDAGLVGHVVDGLITRVAIGLPAACGSLDDEAAEVMFDKLRVMNTAIGLLQNPEQAAIWRDALAKLADQAGLHGLLAGYACRLLFEQEVLSPPETARRMGLALSPVGEPAQAAAWLEGFLHGSGLLLLHNEMLWGILDAWVSSLPGEAFTQLLPLLRRTFASFPAPERRQIGERVKHGGAARTAIAAETEVDAARADRVLPVAARLLGLV</sequence>
<feature type="compositionally biased region" description="Acidic residues" evidence="1">
    <location>
        <begin position="137"/>
        <end position="149"/>
    </location>
</feature>
<keyword evidence="3" id="KW-1185">Reference proteome</keyword>
<dbReference type="InterPro" id="IPR043737">
    <property type="entry name" value="DUF5682"/>
</dbReference>
<accession>A0ABX1TMT5</accession>
<evidence type="ECO:0008006" key="4">
    <source>
        <dbReference type="Google" id="ProtNLM"/>
    </source>
</evidence>
<dbReference type="InterPro" id="IPR050458">
    <property type="entry name" value="LolB"/>
</dbReference>